<dbReference type="PANTHER" id="PTHR34655:SF2">
    <property type="entry name" value="PEROXIREDOXIN FAMILY PROTEIN"/>
    <property type="match status" value="1"/>
</dbReference>
<reference evidence="2" key="1">
    <citation type="journal article" date="2014" name="Front. Microbiol.">
        <title>High frequency of phylogenetically diverse reductive dehalogenase-homologous genes in deep subseafloor sedimentary metagenomes.</title>
        <authorList>
            <person name="Kawai M."/>
            <person name="Futagami T."/>
            <person name="Toyoda A."/>
            <person name="Takaki Y."/>
            <person name="Nishi S."/>
            <person name="Hori S."/>
            <person name="Arai W."/>
            <person name="Tsubouchi T."/>
            <person name="Morono Y."/>
            <person name="Uchiyama I."/>
            <person name="Ito T."/>
            <person name="Fujiyama A."/>
            <person name="Inagaki F."/>
            <person name="Takami H."/>
        </authorList>
    </citation>
    <scope>NUCLEOTIDE SEQUENCE</scope>
    <source>
        <strain evidence="2">Expedition CK06-06</strain>
    </source>
</reference>
<evidence type="ECO:0000256" key="1">
    <source>
        <dbReference type="SAM" id="Phobius"/>
    </source>
</evidence>
<dbReference type="SUPFAM" id="SSF75169">
    <property type="entry name" value="DsrEFH-like"/>
    <property type="match status" value="1"/>
</dbReference>
<keyword evidence="1" id="KW-1133">Transmembrane helix</keyword>
<dbReference type="InterPro" id="IPR032836">
    <property type="entry name" value="DsrE2-like"/>
</dbReference>
<dbReference type="AlphaFoldDB" id="X1GWH7"/>
<name>X1GWH7_9ZZZZ</name>
<comment type="caution">
    <text evidence="2">The sequence shown here is derived from an EMBL/GenBank/DDBJ whole genome shotgun (WGS) entry which is preliminary data.</text>
</comment>
<gene>
    <name evidence="2" type="ORF">S03H2_49915</name>
</gene>
<accession>X1GWH7</accession>
<dbReference type="EMBL" id="BARU01031568">
    <property type="protein sequence ID" value="GAH62291.1"/>
    <property type="molecule type" value="Genomic_DNA"/>
</dbReference>
<dbReference type="Gene3D" id="3.40.1260.10">
    <property type="entry name" value="DsrEFH-like"/>
    <property type="match status" value="1"/>
</dbReference>
<dbReference type="Pfam" id="PF13686">
    <property type="entry name" value="DrsE_2"/>
    <property type="match status" value="1"/>
</dbReference>
<keyword evidence="1" id="KW-0472">Membrane</keyword>
<evidence type="ECO:0000313" key="2">
    <source>
        <dbReference type="EMBL" id="GAH62291.1"/>
    </source>
</evidence>
<evidence type="ECO:0008006" key="3">
    <source>
        <dbReference type="Google" id="ProtNLM"/>
    </source>
</evidence>
<keyword evidence="1" id="KW-0812">Transmembrane</keyword>
<proteinExistence type="predicted"/>
<feature type="transmembrane region" description="Helical" evidence="1">
    <location>
        <begin position="20"/>
        <end position="48"/>
    </location>
</feature>
<protein>
    <recommendedName>
        <fullName evidence="3">Peroxiredoxin family protein</fullName>
    </recommendedName>
</protein>
<organism evidence="2">
    <name type="scientific">marine sediment metagenome</name>
    <dbReference type="NCBI Taxonomy" id="412755"/>
    <lineage>
        <taxon>unclassified sequences</taxon>
        <taxon>metagenomes</taxon>
        <taxon>ecological metagenomes</taxon>
    </lineage>
</organism>
<sequence>MAEKEKLTIAVLSGDLERALAAFMLATTGAAMGMEVSMFFTFWGLNIIKRNEGGIKSKGLMRKMLNLMNRGGSKRLKLSRFNMLGLGTWMMKRLMKDVNMPSIDEFITMAHQMGVKLIACTTTCGVMGLRPEKDTFRSEVDSLTGAAYFLGEARQSKVTLFI</sequence>
<dbReference type="PANTHER" id="PTHR34655">
    <property type="entry name" value="CONSERVED WITHIN P. AEROPHILUM"/>
    <property type="match status" value="1"/>
</dbReference>
<dbReference type="InterPro" id="IPR027396">
    <property type="entry name" value="DsrEFH-like"/>
</dbReference>